<dbReference type="EMBL" id="QJUP01000004">
    <property type="protein sequence ID" value="TBU98632.1"/>
    <property type="molecule type" value="Genomic_DNA"/>
</dbReference>
<gene>
    <name evidence="4" type="ORF">DNJ96_05175</name>
</gene>
<dbReference type="Gene3D" id="1.10.10.60">
    <property type="entry name" value="Homeodomain-like"/>
    <property type="match status" value="1"/>
</dbReference>
<dbReference type="SMART" id="SM00342">
    <property type="entry name" value="HTH_ARAC"/>
    <property type="match status" value="1"/>
</dbReference>
<evidence type="ECO:0000313" key="5">
    <source>
        <dbReference type="Proteomes" id="UP000292639"/>
    </source>
</evidence>
<feature type="domain" description="HTH araC/xylS-type" evidence="3">
    <location>
        <begin position="224"/>
        <end position="321"/>
    </location>
</feature>
<dbReference type="SUPFAM" id="SSF46689">
    <property type="entry name" value="Homeodomain-like"/>
    <property type="match status" value="2"/>
</dbReference>
<dbReference type="GO" id="GO:0003700">
    <property type="term" value="F:DNA-binding transcription factor activity"/>
    <property type="evidence" value="ECO:0007669"/>
    <property type="project" value="InterPro"/>
</dbReference>
<dbReference type="Pfam" id="PF12833">
    <property type="entry name" value="HTH_18"/>
    <property type="match status" value="1"/>
</dbReference>
<keyword evidence="5" id="KW-1185">Reference proteome</keyword>
<dbReference type="InterPro" id="IPR009057">
    <property type="entry name" value="Homeodomain-like_sf"/>
</dbReference>
<organism evidence="4 5">
    <name type="scientific">Stutzerimonas kirkiae</name>
    <dbReference type="NCBI Taxonomy" id="2211392"/>
    <lineage>
        <taxon>Bacteria</taxon>
        <taxon>Pseudomonadati</taxon>
        <taxon>Pseudomonadota</taxon>
        <taxon>Gammaproteobacteria</taxon>
        <taxon>Pseudomonadales</taxon>
        <taxon>Pseudomonadaceae</taxon>
        <taxon>Stutzerimonas</taxon>
    </lineage>
</organism>
<proteinExistence type="predicted"/>
<protein>
    <submittedName>
        <fullName evidence="4">AraC family transcriptional regulator</fullName>
    </submittedName>
</protein>
<name>A0A4Q9RDQ3_9GAMM</name>
<dbReference type="InterPro" id="IPR018060">
    <property type="entry name" value="HTH_AraC"/>
</dbReference>
<evidence type="ECO:0000259" key="3">
    <source>
        <dbReference type="PROSITE" id="PS01124"/>
    </source>
</evidence>
<reference evidence="4 5" key="1">
    <citation type="submission" date="2018-06" db="EMBL/GenBank/DDBJ databases">
        <title>Three novel Pseudomonas species isolated from symptomatic oak.</title>
        <authorList>
            <person name="Bueno-Gonzalez V."/>
            <person name="Brady C."/>
        </authorList>
    </citation>
    <scope>NUCLEOTIDE SEQUENCE [LARGE SCALE GENOMIC DNA]</scope>
    <source>
        <strain evidence="4 5">P17C</strain>
    </source>
</reference>
<keyword evidence="1" id="KW-0805">Transcription regulation</keyword>
<dbReference type="GO" id="GO:0043565">
    <property type="term" value="F:sequence-specific DNA binding"/>
    <property type="evidence" value="ECO:0007669"/>
    <property type="project" value="InterPro"/>
</dbReference>
<accession>A0A4Q9RDQ3</accession>
<evidence type="ECO:0000256" key="1">
    <source>
        <dbReference type="ARBA" id="ARBA00023015"/>
    </source>
</evidence>
<comment type="caution">
    <text evidence="4">The sequence shown here is derived from an EMBL/GenBank/DDBJ whole genome shotgun (WGS) entry which is preliminary data.</text>
</comment>
<dbReference type="PROSITE" id="PS01124">
    <property type="entry name" value="HTH_ARAC_FAMILY_2"/>
    <property type="match status" value="1"/>
</dbReference>
<dbReference type="Proteomes" id="UP000292639">
    <property type="component" value="Unassembled WGS sequence"/>
</dbReference>
<evidence type="ECO:0000313" key="4">
    <source>
        <dbReference type="EMBL" id="TBU98632.1"/>
    </source>
</evidence>
<dbReference type="PANTHER" id="PTHR47893:SF1">
    <property type="entry name" value="REGULATORY PROTEIN PCHR"/>
    <property type="match status" value="1"/>
</dbReference>
<dbReference type="AlphaFoldDB" id="A0A4Q9RDQ3"/>
<dbReference type="InterPro" id="IPR053142">
    <property type="entry name" value="PchR_regulatory_protein"/>
</dbReference>
<dbReference type="OrthoDB" id="6670788at2"/>
<sequence length="321" mass="35998">MLPLSSNLITVADMYRRKAERLGGPPSFDRELAQDEAVLQGELRTHALASGLIIHLARVRDLQDMGSHNLLQPGIKATFLLEGQTRLGYGRNDYLLDSRKAPAVLLGLAEEDRFRRAWSRQRHEAKVCLTLSEQWLERLALCGESAGGVARFRREHLSECPWTPSASALEMARQLLLVPCLDAGLLDLYLESRCLPIVFELLERITGTLARPLSLSARQRQRIERLRQFLDSGEADGLSLQRIAAHNGFNVLDMQRLFRQAQGTTVFAYMKERRMQLARRALLEDGLPVALAADVAGFGNPANFATAFKRRFGISPSKIRP</sequence>
<keyword evidence="2" id="KW-0804">Transcription</keyword>
<evidence type="ECO:0000256" key="2">
    <source>
        <dbReference type="ARBA" id="ARBA00023163"/>
    </source>
</evidence>
<dbReference type="PANTHER" id="PTHR47893">
    <property type="entry name" value="REGULATORY PROTEIN PCHR"/>
    <property type="match status" value="1"/>
</dbReference>
<dbReference type="RefSeq" id="WP_131183675.1">
    <property type="nucleotide sequence ID" value="NZ_QJUO01000006.1"/>
</dbReference>